<comment type="similarity">
    <text evidence="1">Belongs to the 'GDSL' lipolytic enzyme family.</text>
</comment>
<dbReference type="RefSeq" id="WP_106757947.1">
    <property type="nucleotide sequence ID" value="NZ_PXWF02000225.1"/>
</dbReference>
<evidence type="ECO:0000256" key="1">
    <source>
        <dbReference type="ARBA" id="ARBA00008668"/>
    </source>
</evidence>
<feature type="signal peptide" evidence="4">
    <location>
        <begin position="1"/>
        <end position="19"/>
    </location>
</feature>
<dbReference type="PANTHER" id="PTHR43695:SF1">
    <property type="entry name" value="RHAMNOGALACTURONAN ACETYLESTERASE"/>
    <property type="match status" value="1"/>
</dbReference>
<dbReference type="Pfam" id="PF13472">
    <property type="entry name" value="Lipase_GDSL_2"/>
    <property type="match status" value="2"/>
</dbReference>
<comment type="caution">
    <text evidence="6">The sequence shown here is derived from an EMBL/GenBank/DDBJ whole genome shotgun (WGS) entry which is preliminary data.</text>
</comment>
<proteinExistence type="inferred from homology"/>
<feature type="domain" description="SGNH hydrolase-type esterase" evidence="5">
    <location>
        <begin position="323"/>
        <end position="520"/>
    </location>
</feature>
<dbReference type="OrthoDB" id="191551at2"/>
<evidence type="ECO:0000256" key="3">
    <source>
        <dbReference type="SAM" id="MobiDB-lite"/>
    </source>
</evidence>
<feature type="region of interest" description="Disordered" evidence="3">
    <location>
        <begin position="395"/>
        <end position="423"/>
    </location>
</feature>
<organism evidence="6 7">
    <name type="scientific">Massilia glaciei</name>
    <dbReference type="NCBI Taxonomy" id="1524097"/>
    <lineage>
        <taxon>Bacteria</taxon>
        <taxon>Pseudomonadati</taxon>
        <taxon>Pseudomonadota</taxon>
        <taxon>Betaproteobacteria</taxon>
        <taxon>Burkholderiales</taxon>
        <taxon>Oxalobacteraceae</taxon>
        <taxon>Telluria group</taxon>
        <taxon>Massilia</taxon>
    </lineage>
</organism>
<evidence type="ECO:0000256" key="2">
    <source>
        <dbReference type="ARBA" id="ARBA00022801"/>
    </source>
</evidence>
<evidence type="ECO:0000256" key="4">
    <source>
        <dbReference type="SAM" id="SignalP"/>
    </source>
</evidence>
<keyword evidence="2" id="KW-0378">Hydrolase</keyword>
<dbReference type="GO" id="GO:0016788">
    <property type="term" value="F:hydrolase activity, acting on ester bonds"/>
    <property type="evidence" value="ECO:0007669"/>
    <property type="project" value="UniProtKB-ARBA"/>
</dbReference>
<evidence type="ECO:0000259" key="5">
    <source>
        <dbReference type="Pfam" id="PF13472"/>
    </source>
</evidence>
<dbReference type="EMBL" id="PXWF02000225">
    <property type="protein sequence ID" value="PWF47816.1"/>
    <property type="molecule type" value="Genomic_DNA"/>
</dbReference>
<dbReference type="PROSITE" id="PS51257">
    <property type="entry name" value="PROKAR_LIPOPROTEIN"/>
    <property type="match status" value="1"/>
</dbReference>
<evidence type="ECO:0000313" key="6">
    <source>
        <dbReference type="EMBL" id="PWF47816.1"/>
    </source>
</evidence>
<dbReference type="Proteomes" id="UP000241421">
    <property type="component" value="Unassembled WGS sequence"/>
</dbReference>
<accession>A0A2U2HK59</accession>
<keyword evidence="7" id="KW-1185">Reference proteome</keyword>
<feature type="domain" description="SGNH hydrolase-type esterase" evidence="5">
    <location>
        <begin position="51"/>
        <end position="240"/>
    </location>
</feature>
<dbReference type="PANTHER" id="PTHR43695">
    <property type="entry name" value="PUTATIVE (AFU_ORTHOLOGUE AFUA_2G17250)-RELATED"/>
    <property type="match status" value="1"/>
</dbReference>
<evidence type="ECO:0000313" key="7">
    <source>
        <dbReference type="Proteomes" id="UP000241421"/>
    </source>
</evidence>
<dbReference type="InterPro" id="IPR036514">
    <property type="entry name" value="SGNH_hydro_sf"/>
</dbReference>
<protein>
    <recommendedName>
        <fullName evidence="5">SGNH hydrolase-type esterase domain-containing protein</fullName>
    </recommendedName>
</protein>
<feature type="chain" id="PRO_5015762246" description="SGNH hydrolase-type esterase domain-containing protein" evidence="4">
    <location>
        <begin position="20"/>
        <end position="545"/>
    </location>
</feature>
<dbReference type="InterPro" id="IPR037459">
    <property type="entry name" value="RhgT-like"/>
</dbReference>
<dbReference type="InterPro" id="IPR013830">
    <property type="entry name" value="SGNH_hydro"/>
</dbReference>
<dbReference type="CDD" id="cd01821">
    <property type="entry name" value="Rhamnogalacturan_acetylesterase_like"/>
    <property type="match status" value="2"/>
</dbReference>
<gene>
    <name evidence="6" type="ORF">C7C56_013725</name>
</gene>
<dbReference type="AlphaFoldDB" id="A0A2U2HK59"/>
<sequence>MNKLLILALLGLLTACSQAPLAPPAVNTDPRQGLKIVLPEPANAKLPSLFLIGDSTVRNGRDDGQNKGAEGQWGWGNPIAALFDTSRLNVVNRAIGGLSSRTYLSGGHWERTLALIKPGDVVIMQFGHNDSGAINDNKRARATLAGTGEQTEEIDNMLTGQRETVHTYGWYLRKYIAEARAKGALPIVASPVPRKKWNAGGDANGKVARSKNSHAGWAGEVARQEGAGFIDLNELVARQYDQLGREAVMKLFPQTVPDEHTHTNLAGAELNARTLVAGLNTLPGRPLRAFVRAVDDARPVVDASKVPDEAVRNPSLPTLFIAGDSTVKSGGQNGAIGWGERIATHFDTRKLNVVNHAIGGRSSRTYYTEGRWGKLLAQLKAGDFVLIQFGHNDGGRIGDPSNKNRASGPGTGPGTVEDTRPDGSKEMVHTFGWYMAKYVADARAKGATVIVLSPVPHRDRWEQGRDFANFAQWGEQVAQAGGARFIDLTMLVSDAYRVAGAQTVNGFFSDARTHTNDAGATFNAAQVVAGLKRLPGDPLGAYLLR</sequence>
<dbReference type="SUPFAM" id="SSF52266">
    <property type="entry name" value="SGNH hydrolase"/>
    <property type="match status" value="2"/>
</dbReference>
<keyword evidence="4" id="KW-0732">Signal</keyword>
<name>A0A2U2HK59_9BURK</name>
<reference evidence="6 7" key="1">
    <citation type="submission" date="2018-04" db="EMBL/GenBank/DDBJ databases">
        <title>Massilia violaceinigra sp. nov., a novel purple-pigmented bacterium isolated from Tianshan glacier, Xinjiang, China.</title>
        <authorList>
            <person name="Wang H."/>
        </authorList>
    </citation>
    <scope>NUCLEOTIDE SEQUENCE [LARGE SCALE GENOMIC DNA]</scope>
    <source>
        <strain evidence="6 7">B448-2</strain>
    </source>
</reference>
<dbReference type="Gene3D" id="3.40.50.1110">
    <property type="entry name" value="SGNH hydrolase"/>
    <property type="match status" value="2"/>
</dbReference>